<feature type="transmembrane region" description="Helical" evidence="1">
    <location>
        <begin position="129"/>
        <end position="146"/>
    </location>
</feature>
<dbReference type="AlphaFoldDB" id="A0A330GNV5"/>
<keyword evidence="1" id="KW-1133">Transmembrane helix</keyword>
<feature type="transmembrane region" description="Helical" evidence="1">
    <location>
        <begin position="21"/>
        <end position="39"/>
    </location>
</feature>
<comment type="caution">
    <text evidence="2">The sequence shown here is derived from an EMBL/GenBank/DDBJ whole genome shotgun (WGS) entry which is preliminary data.</text>
</comment>
<keyword evidence="1" id="KW-0472">Membrane</keyword>
<keyword evidence="1" id="KW-0812">Transmembrane</keyword>
<protein>
    <submittedName>
        <fullName evidence="2">Uncharacterized protein</fullName>
    </submittedName>
</protein>
<feature type="transmembrane region" description="Helical" evidence="1">
    <location>
        <begin position="45"/>
        <end position="71"/>
    </location>
</feature>
<evidence type="ECO:0000313" key="3">
    <source>
        <dbReference type="Proteomes" id="UP000251956"/>
    </source>
</evidence>
<gene>
    <name evidence="2" type="ORF">DPM35_27410</name>
</gene>
<keyword evidence="3" id="KW-1185">Reference proteome</keyword>
<proteinExistence type="predicted"/>
<evidence type="ECO:0000313" key="2">
    <source>
        <dbReference type="EMBL" id="RAZ72527.1"/>
    </source>
</evidence>
<accession>A0A330GNV5</accession>
<dbReference type="EMBL" id="QMBQ01000010">
    <property type="protein sequence ID" value="RAZ72527.1"/>
    <property type="molecule type" value="Genomic_DNA"/>
</dbReference>
<reference evidence="2 3" key="2">
    <citation type="submission" date="2018-07" db="EMBL/GenBank/DDBJ databases">
        <title>Diversity of Mesorhizobium strains in Brazil.</title>
        <authorList>
            <person name="Helene L.C.F."/>
            <person name="Dall'Agnol R."/>
            <person name="Delamuta J.R.M."/>
            <person name="Hungria M."/>
        </authorList>
    </citation>
    <scope>NUCLEOTIDE SEQUENCE [LARGE SCALE GENOMIC DNA]</scope>
    <source>
        <strain evidence="2 3">CNPSo 3140</strain>
    </source>
</reference>
<name>A0A330GNV5_9HYPH</name>
<organism evidence="2 3">
    <name type="scientific">Mesorhizobium atlanticum</name>
    <dbReference type="NCBI Taxonomy" id="2233532"/>
    <lineage>
        <taxon>Bacteria</taxon>
        <taxon>Pseudomonadati</taxon>
        <taxon>Pseudomonadota</taxon>
        <taxon>Alphaproteobacteria</taxon>
        <taxon>Hyphomicrobiales</taxon>
        <taxon>Phyllobacteriaceae</taxon>
        <taxon>Mesorhizobium</taxon>
    </lineage>
</organism>
<sequence length="147" mass="15510">MSNDAYQRKTAAFAAMLVKQAAWPAVIVIAGDSIAPLVASARGALHAPLAVLALLVAATSAVVVLALSALLGFDALLFRLMATHGDEMSGGAAVDDMLARMRLKPAPATPRLLDERIAGTRRLLARQRIAFAVFVVAFLTAGFWMPR</sequence>
<dbReference type="RefSeq" id="WP_112130305.1">
    <property type="nucleotide sequence ID" value="NZ_QMBQ01000010.1"/>
</dbReference>
<dbReference type="Proteomes" id="UP000251956">
    <property type="component" value="Unassembled WGS sequence"/>
</dbReference>
<dbReference type="OrthoDB" id="8447236at2"/>
<evidence type="ECO:0000256" key="1">
    <source>
        <dbReference type="SAM" id="Phobius"/>
    </source>
</evidence>
<reference evidence="3" key="1">
    <citation type="submission" date="2018-06" db="EMBL/GenBank/DDBJ databases">
        <authorList>
            <person name="Helene L.C."/>
            <person name="Dall'Agnol R."/>
            <person name="Delamuta J.R."/>
            <person name="Hungria M."/>
        </authorList>
    </citation>
    <scope>NUCLEOTIDE SEQUENCE [LARGE SCALE GENOMIC DNA]</scope>
    <source>
        <strain evidence="3">CNPSo 3140</strain>
    </source>
</reference>